<feature type="region of interest" description="Disordered" evidence="2">
    <location>
        <begin position="116"/>
        <end position="153"/>
    </location>
</feature>
<name>A0A2U3E4N3_PURLI</name>
<dbReference type="GO" id="GO:0004623">
    <property type="term" value="F:phospholipase A2 activity"/>
    <property type="evidence" value="ECO:0007669"/>
    <property type="project" value="InterPro"/>
</dbReference>
<gene>
    <name evidence="3" type="ORF">PCL_01094</name>
</gene>
<evidence type="ECO:0000313" key="4">
    <source>
        <dbReference type="Proteomes" id="UP000245956"/>
    </source>
</evidence>
<dbReference type="Pfam" id="PF09056">
    <property type="entry name" value="Phospholip_A2_3"/>
    <property type="match status" value="1"/>
</dbReference>
<feature type="compositionally biased region" description="Low complexity" evidence="2">
    <location>
        <begin position="116"/>
        <end position="130"/>
    </location>
</feature>
<keyword evidence="1" id="KW-0175">Coiled coil</keyword>
<protein>
    <recommendedName>
        <fullName evidence="5">Phospholipase A2</fullName>
    </recommendedName>
</protein>
<evidence type="ECO:0000256" key="2">
    <source>
        <dbReference type="SAM" id="MobiDB-lite"/>
    </source>
</evidence>
<dbReference type="Proteomes" id="UP000245956">
    <property type="component" value="Unassembled WGS sequence"/>
</dbReference>
<dbReference type="EMBL" id="LCWV01000012">
    <property type="protein sequence ID" value="PWI69447.1"/>
    <property type="molecule type" value="Genomic_DNA"/>
</dbReference>
<evidence type="ECO:0000313" key="3">
    <source>
        <dbReference type="EMBL" id="PWI69447.1"/>
    </source>
</evidence>
<dbReference type="GO" id="GO:0006644">
    <property type="term" value="P:phospholipid metabolic process"/>
    <property type="evidence" value="ECO:0007669"/>
    <property type="project" value="InterPro"/>
</dbReference>
<proteinExistence type="predicted"/>
<sequence length="395" mass="42469">MLPLTGVTLEEQKPTIVTARGELEADGTGTDCDEERPLASSGMILPLGDQVSVGATPTLSEDKQRRRSAMPMRWADWHPAPPTQGSVVWCVRGRVAAPFPLPTRRGANGEMRPVLARPAADSPSPQPAARTEPTCAVSPRGIPPRALDSANGKAREGQVVCLARPGGSNHRTLPTNGCQSAGVAGPGARLEISLPASLETRHLFSSPRFAIMKFHAAVLALASVAIAAPVADATTSIAERQSSNAVTDQLLFSLTLPQFTARRNKKDPATLDWSSDGCTSSPDNPFGFPFLPGCHRHDFGYQNYRAQARFTKAAKAKIDLNFKTDLYYQCQGVSAKGACQALADVYYEAVRRFGGGDATKREEQEEVDRAYEEAVARYEKAVKEAQEEGLLPVLD</sequence>
<dbReference type="PANTHER" id="PTHR40787">
    <property type="entry name" value="SECRETED PROTEIN"/>
    <property type="match status" value="1"/>
</dbReference>
<feature type="region of interest" description="Disordered" evidence="2">
    <location>
        <begin position="25"/>
        <end position="66"/>
    </location>
</feature>
<accession>A0A2U3E4N3</accession>
<dbReference type="SUPFAM" id="SSF48619">
    <property type="entry name" value="Phospholipase A2, PLA2"/>
    <property type="match status" value="1"/>
</dbReference>
<organism evidence="3 4">
    <name type="scientific">Purpureocillium lilacinum</name>
    <name type="common">Paecilomyces lilacinus</name>
    <dbReference type="NCBI Taxonomy" id="33203"/>
    <lineage>
        <taxon>Eukaryota</taxon>
        <taxon>Fungi</taxon>
        <taxon>Dikarya</taxon>
        <taxon>Ascomycota</taxon>
        <taxon>Pezizomycotina</taxon>
        <taxon>Sordariomycetes</taxon>
        <taxon>Hypocreomycetidae</taxon>
        <taxon>Hypocreales</taxon>
        <taxon>Ophiocordycipitaceae</taxon>
        <taxon>Purpureocillium</taxon>
    </lineage>
</organism>
<dbReference type="AlphaFoldDB" id="A0A2U3E4N3"/>
<comment type="caution">
    <text evidence="3">The sequence shown here is derived from an EMBL/GenBank/DDBJ whole genome shotgun (WGS) entry which is preliminary data.</text>
</comment>
<dbReference type="InterPro" id="IPR015141">
    <property type="entry name" value="PLipase_A2_prok/fun"/>
</dbReference>
<reference evidence="3 4" key="1">
    <citation type="journal article" date="2016" name="Front. Microbiol.">
        <title>Genome and transcriptome sequences reveal the specific parasitism of the nematophagous Purpureocillium lilacinum 36-1.</title>
        <authorList>
            <person name="Xie J."/>
            <person name="Li S."/>
            <person name="Mo C."/>
            <person name="Xiao X."/>
            <person name="Peng D."/>
            <person name="Wang G."/>
            <person name="Xiao Y."/>
        </authorList>
    </citation>
    <scope>NUCLEOTIDE SEQUENCE [LARGE SCALE GENOMIC DNA]</scope>
    <source>
        <strain evidence="3 4">36-1</strain>
    </source>
</reference>
<feature type="coiled-coil region" evidence="1">
    <location>
        <begin position="361"/>
        <end position="388"/>
    </location>
</feature>
<evidence type="ECO:0008006" key="5">
    <source>
        <dbReference type="Google" id="ProtNLM"/>
    </source>
</evidence>
<dbReference type="GO" id="GO:0050482">
    <property type="term" value="P:arachidonate secretion"/>
    <property type="evidence" value="ECO:0007669"/>
    <property type="project" value="InterPro"/>
</dbReference>
<dbReference type="Gene3D" id="1.20.90.10">
    <property type="entry name" value="Phospholipase A2 domain"/>
    <property type="match status" value="1"/>
</dbReference>
<dbReference type="PANTHER" id="PTHR40787:SF3">
    <property type="entry name" value="PROTEIN TRANSPORT PROTEIN SEC39"/>
    <property type="match status" value="1"/>
</dbReference>
<evidence type="ECO:0000256" key="1">
    <source>
        <dbReference type="SAM" id="Coils"/>
    </source>
</evidence>
<dbReference type="InterPro" id="IPR036444">
    <property type="entry name" value="PLipase_A2_dom_sf"/>
</dbReference>